<sequence>MLFTSVGWGNASVSFTGCVFNPSSRNVFTGRGAAQSPVRFSGKLPLGARALEFDELDELQEHRQVLHPTAFVAPASPGPAAEYAHLPHQVSEEAVEEFARWARELIGED</sequence>
<organism evidence="1 2">
    <name type="scientific">Rothia aeria</name>
    <dbReference type="NCBI Taxonomy" id="172042"/>
    <lineage>
        <taxon>Bacteria</taxon>
        <taxon>Bacillati</taxon>
        <taxon>Actinomycetota</taxon>
        <taxon>Actinomycetes</taxon>
        <taxon>Micrococcales</taxon>
        <taxon>Micrococcaceae</taxon>
        <taxon>Rothia</taxon>
    </lineage>
</organism>
<dbReference type="KEGG" id="raj:RA11412_0951"/>
<dbReference type="EMBL" id="AP017895">
    <property type="protein sequence ID" value="BAV87250.1"/>
    <property type="molecule type" value="Genomic_DNA"/>
</dbReference>
<reference evidence="1 2" key="1">
    <citation type="submission" date="2016-10" db="EMBL/GenBank/DDBJ databases">
        <title>Genome sequence of Rothia aeria strain JCM11412.</title>
        <authorList>
            <person name="Nambu T."/>
        </authorList>
    </citation>
    <scope>NUCLEOTIDE SEQUENCE [LARGE SCALE GENOMIC DNA]</scope>
    <source>
        <strain evidence="1 2">JCM 11412</strain>
    </source>
</reference>
<accession>A0A2Z5QY59</accession>
<gene>
    <name evidence="1" type="ORF">RA11412_0951</name>
</gene>
<protein>
    <submittedName>
        <fullName evidence="1">Uncharacterized protein</fullName>
    </submittedName>
</protein>
<name>A0A2Z5QY59_9MICC</name>
<dbReference type="Proteomes" id="UP000250241">
    <property type="component" value="Chromosome"/>
</dbReference>
<evidence type="ECO:0000313" key="2">
    <source>
        <dbReference type="Proteomes" id="UP000250241"/>
    </source>
</evidence>
<dbReference type="AlphaFoldDB" id="A0A2Z5QY59"/>
<proteinExistence type="predicted"/>
<keyword evidence="2" id="KW-1185">Reference proteome</keyword>
<evidence type="ECO:0000313" key="1">
    <source>
        <dbReference type="EMBL" id="BAV87250.1"/>
    </source>
</evidence>